<keyword evidence="3" id="KW-0812">Transmembrane</keyword>
<feature type="disulfide bond" evidence="15">
    <location>
        <begin position="41"/>
        <end position="59"/>
    </location>
</feature>
<keyword evidence="10" id="KW-0675">Receptor</keyword>
<keyword evidence="9 15" id="KW-1015">Disulfide bond</keyword>
<evidence type="ECO:0000259" key="17">
    <source>
        <dbReference type="PROSITE" id="PS50050"/>
    </source>
</evidence>
<evidence type="ECO:0000256" key="13">
    <source>
        <dbReference type="ARBA" id="ARBA00032719"/>
    </source>
</evidence>
<evidence type="ECO:0000256" key="8">
    <source>
        <dbReference type="ARBA" id="ARBA00023136"/>
    </source>
</evidence>
<keyword evidence="19" id="KW-1185">Reference proteome</keyword>
<dbReference type="InterPro" id="IPR001368">
    <property type="entry name" value="TNFR/NGFR_Cys_rich_reg"/>
</dbReference>
<dbReference type="GO" id="GO:0070555">
    <property type="term" value="P:response to interleukin-1"/>
    <property type="evidence" value="ECO:0007669"/>
    <property type="project" value="TreeGrafter"/>
</dbReference>
<dbReference type="GO" id="GO:0019955">
    <property type="term" value="F:cytokine binding"/>
    <property type="evidence" value="ECO:0007669"/>
    <property type="project" value="TreeGrafter"/>
</dbReference>
<dbReference type="GO" id="GO:0045935">
    <property type="term" value="P:positive regulation of nucleobase-containing compound metabolic process"/>
    <property type="evidence" value="ECO:0007669"/>
    <property type="project" value="UniProtKB-ARBA"/>
</dbReference>
<keyword evidence="7" id="KW-1133">Transmembrane helix</keyword>
<dbReference type="GO" id="GO:0051094">
    <property type="term" value="P:positive regulation of developmental process"/>
    <property type="evidence" value="ECO:0007669"/>
    <property type="project" value="UniProtKB-ARBA"/>
</dbReference>
<evidence type="ECO:0000256" key="16">
    <source>
        <dbReference type="SAM" id="SignalP"/>
    </source>
</evidence>
<evidence type="ECO:0000256" key="4">
    <source>
        <dbReference type="ARBA" id="ARBA00022729"/>
    </source>
</evidence>
<dbReference type="GeneTree" id="ENSGT00940000161464"/>
<feature type="chain" id="PRO_5003579530" description="Tumor necrosis factor receptor superfamily member 5" evidence="16">
    <location>
        <begin position="20"/>
        <end position="161"/>
    </location>
</feature>
<dbReference type="Bgee" id="ENSLACG00000003689">
    <property type="expression patterns" value="Expressed in pelvic fin and 4 other cell types or tissues"/>
</dbReference>
<keyword evidence="6" id="KW-0391">Immunity</keyword>
<dbReference type="EMBL" id="AFYH01129796">
    <property type="status" value="NOT_ANNOTATED_CDS"/>
    <property type="molecule type" value="Genomic_DNA"/>
</dbReference>
<evidence type="ECO:0000256" key="10">
    <source>
        <dbReference type="ARBA" id="ARBA00023170"/>
    </source>
</evidence>
<dbReference type="Gene3D" id="2.10.50.10">
    <property type="entry name" value="Tumor Necrosis Factor Receptor, subunit A, domain 2"/>
    <property type="match status" value="3"/>
</dbReference>
<evidence type="ECO:0000256" key="9">
    <source>
        <dbReference type="ARBA" id="ARBA00023157"/>
    </source>
</evidence>
<feature type="domain" description="TNFR-Cys" evidence="17">
    <location>
        <begin position="24"/>
        <end position="59"/>
    </location>
</feature>
<dbReference type="GO" id="GO:0006952">
    <property type="term" value="P:defense response"/>
    <property type="evidence" value="ECO:0007669"/>
    <property type="project" value="UniProtKB-ARBA"/>
</dbReference>
<dbReference type="EMBL" id="AFYH01129797">
    <property type="status" value="NOT_ANNOTATED_CDS"/>
    <property type="molecule type" value="Genomic_DNA"/>
</dbReference>
<proteinExistence type="predicted"/>
<evidence type="ECO:0000313" key="19">
    <source>
        <dbReference type="Proteomes" id="UP000008672"/>
    </source>
</evidence>
<dbReference type="GO" id="GO:0005031">
    <property type="term" value="F:tumor necrosis factor receptor activity"/>
    <property type="evidence" value="ECO:0007669"/>
    <property type="project" value="TreeGrafter"/>
</dbReference>
<dbReference type="GO" id="GO:0010468">
    <property type="term" value="P:regulation of gene expression"/>
    <property type="evidence" value="ECO:0007669"/>
    <property type="project" value="UniProtKB-ARBA"/>
</dbReference>
<accession>H3A3C6</accession>
<evidence type="ECO:0000256" key="14">
    <source>
        <dbReference type="ARBA" id="ARBA00045871"/>
    </source>
</evidence>
<evidence type="ECO:0000256" key="15">
    <source>
        <dbReference type="PROSITE-ProRule" id="PRU00206"/>
    </source>
</evidence>
<dbReference type="GO" id="GO:0002376">
    <property type="term" value="P:immune system process"/>
    <property type="evidence" value="ECO:0007669"/>
    <property type="project" value="UniProtKB-KW"/>
</dbReference>
<dbReference type="GO" id="GO:0023035">
    <property type="term" value="P:CD40 signaling pathway"/>
    <property type="evidence" value="ECO:0007669"/>
    <property type="project" value="UniProtKB-ARBA"/>
</dbReference>
<comment type="function">
    <text evidence="14">Receptor for TNFSF5/CD40LG. Transduces TRAF6- and MAP3K8-mediated signals that activate ERK in macrophages and B cells, leading to induction of immunoglobulin secretion.</text>
</comment>
<dbReference type="GO" id="GO:0001503">
    <property type="term" value="P:ossification"/>
    <property type="evidence" value="ECO:0007669"/>
    <property type="project" value="TreeGrafter"/>
</dbReference>
<dbReference type="PANTHER" id="PTHR47134:SF1">
    <property type="entry name" value="TUMOR NECROSIS FACTOR RECEPTOR SUPERFAMILY MEMBER 11A"/>
    <property type="match status" value="1"/>
</dbReference>
<reference evidence="18" key="3">
    <citation type="submission" date="2025-09" db="UniProtKB">
        <authorList>
            <consortium name="Ensembl"/>
        </authorList>
    </citation>
    <scope>IDENTIFICATION</scope>
</reference>
<feature type="signal peptide" evidence="16">
    <location>
        <begin position="1"/>
        <end position="19"/>
    </location>
</feature>
<evidence type="ECO:0000256" key="6">
    <source>
        <dbReference type="ARBA" id="ARBA00022859"/>
    </source>
</evidence>
<comment type="subcellular location">
    <subcellularLocation>
        <location evidence="1">Membrane</location>
        <topology evidence="1">Single-pass type I membrane protein</topology>
    </subcellularLocation>
</comment>
<sequence length="161" mass="17590">MKATIKSLLFCILVETLYSAPVSNCDEKEQYSKHDICCSLCPPGKRMVEECTISADTKCTKCGSGEYRSTWNKLMNCLVSSYCDPNLGFVTDFEGDATRNNVCKCKEGYCSTTQCETCITATLCAPGFGVKYKSDGIKDTECEKCPPGKFSNSSSATESCQ</sequence>
<evidence type="ECO:0000256" key="11">
    <source>
        <dbReference type="ARBA" id="ARBA00023180"/>
    </source>
</evidence>
<evidence type="ECO:0000256" key="2">
    <source>
        <dbReference type="ARBA" id="ARBA00015766"/>
    </source>
</evidence>
<organism evidence="18 19">
    <name type="scientific">Latimeria chalumnae</name>
    <name type="common">Coelacanth</name>
    <dbReference type="NCBI Taxonomy" id="7897"/>
    <lineage>
        <taxon>Eukaryota</taxon>
        <taxon>Metazoa</taxon>
        <taxon>Chordata</taxon>
        <taxon>Craniata</taxon>
        <taxon>Vertebrata</taxon>
        <taxon>Euteleostomi</taxon>
        <taxon>Coelacanthiformes</taxon>
        <taxon>Coelacanthidae</taxon>
        <taxon>Latimeria</taxon>
    </lineage>
</organism>
<dbReference type="InterPro" id="IPR053075">
    <property type="entry name" value="TNFRSF11A"/>
</dbReference>
<dbReference type="FunFam" id="2.10.50.10:FF:000041">
    <property type="entry name" value="Tumor necrosis factor receptor superfamily member 5"/>
    <property type="match status" value="1"/>
</dbReference>
<dbReference type="EMBL" id="AFYH01129798">
    <property type="status" value="NOT_ANNOTATED_CDS"/>
    <property type="molecule type" value="Genomic_DNA"/>
</dbReference>
<dbReference type="Ensembl" id="ENSLACT00000004183.1">
    <property type="protein sequence ID" value="ENSLACP00000004147.1"/>
    <property type="gene ID" value="ENSLACG00000003689.1"/>
</dbReference>
<dbReference type="GO" id="GO:0010557">
    <property type="term" value="P:positive regulation of macromolecule biosynthetic process"/>
    <property type="evidence" value="ECO:0007669"/>
    <property type="project" value="UniProtKB-ARBA"/>
</dbReference>
<dbReference type="EMBL" id="AFYH01129795">
    <property type="status" value="NOT_ANNOTATED_CDS"/>
    <property type="molecule type" value="Genomic_DNA"/>
</dbReference>
<evidence type="ECO:0000256" key="7">
    <source>
        <dbReference type="ARBA" id="ARBA00022989"/>
    </source>
</evidence>
<evidence type="ECO:0000313" key="18">
    <source>
        <dbReference type="Ensembl" id="ENSLACP00000004147.1"/>
    </source>
</evidence>
<name>H3A3C6_LATCH</name>
<evidence type="ECO:0000256" key="3">
    <source>
        <dbReference type="ARBA" id="ARBA00022692"/>
    </source>
</evidence>
<keyword evidence="5" id="KW-0677">Repeat</keyword>
<dbReference type="GO" id="GO:0009897">
    <property type="term" value="C:external side of plasma membrane"/>
    <property type="evidence" value="ECO:0007669"/>
    <property type="project" value="TreeGrafter"/>
</dbReference>
<evidence type="ECO:0000256" key="5">
    <source>
        <dbReference type="ARBA" id="ARBA00022737"/>
    </source>
</evidence>
<dbReference type="GO" id="GO:0006874">
    <property type="term" value="P:intracellular calcium ion homeostasis"/>
    <property type="evidence" value="ECO:0007669"/>
    <property type="project" value="UniProtKB-ARBA"/>
</dbReference>
<dbReference type="OMA" id="AIPRSCW"/>
<dbReference type="Pfam" id="PF00020">
    <property type="entry name" value="TNFR_c6"/>
    <property type="match status" value="1"/>
</dbReference>
<feature type="disulfide bond" evidence="15">
    <location>
        <begin position="38"/>
        <end position="51"/>
    </location>
</feature>
<dbReference type="PROSITE" id="PS50050">
    <property type="entry name" value="TNFR_NGFR_2"/>
    <property type="match status" value="1"/>
</dbReference>
<dbReference type="PANTHER" id="PTHR47134">
    <property type="entry name" value="TUMOR NECROSIS FACTOR RECEPTOR SUPERFAMILY MEMBER 11A"/>
    <property type="match status" value="1"/>
</dbReference>
<keyword evidence="4 16" id="KW-0732">Signal</keyword>
<dbReference type="PROSITE" id="PS00652">
    <property type="entry name" value="TNFR_NGFR_1"/>
    <property type="match status" value="1"/>
</dbReference>
<dbReference type="SMART" id="SM00208">
    <property type="entry name" value="TNFR"/>
    <property type="match status" value="3"/>
</dbReference>
<dbReference type="GO" id="GO:0045780">
    <property type="term" value="P:positive regulation of bone resorption"/>
    <property type="evidence" value="ECO:0007669"/>
    <property type="project" value="TreeGrafter"/>
</dbReference>
<dbReference type="AlphaFoldDB" id="H3A3C6"/>
<keyword evidence="11" id="KW-0325">Glycoprotein</keyword>
<gene>
    <name evidence="18" type="primary">LOC102356863</name>
</gene>
<reference evidence="19" key="1">
    <citation type="submission" date="2011-08" db="EMBL/GenBank/DDBJ databases">
        <title>The draft genome of Latimeria chalumnae.</title>
        <authorList>
            <person name="Di Palma F."/>
            <person name="Alfoldi J."/>
            <person name="Johnson J."/>
            <person name="Berlin A."/>
            <person name="Gnerre S."/>
            <person name="Jaffe D."/>
            <person name="MacCallum I."/>
            <person name="Young S."/>
            <person name="Walker B.J."/>
            <person name="Lander E."/>
            <person name="Lindblad-Toh K."/>
        </authorList>
    </citation>
    <scope>NUCLEOTIDE SEQUENCE [LARGE SCALE GENOMIC DNA]</scope>
    <source>
        <strain evidence="19">Wild caught</strain>
    </source>
</reference>
<keyword evidence="8" id="KW-0472">Membrane</keyword>
<dbReference type="GO" id="GO:0072674">
    <property type="term" value="P:multinuclear osteoclast differentiation"/>
    <property type="evidence" value="ECO:0007669"/>
    <property type="project" value="TreeGrafter"/>
</dbReference>
<protein>
    <recommendedName>
        <fullName evidence="2">Tumor necrosis factor receptor superfamily member 5</fullName>
    </recommendedName>
    <alternativeName>
        <fullName evidence="12">B-cell surface antigen CD40</fullName>
    </alternativeName>
    <alternativeName>
        <fullName evidence="13">CD40L receptor</fullName>
    </alternativeName>
</protein>
<dbReference type="SUPFAM" id="SSF57586">
    <property type="entry name" value="TNF receptor-like"/>
    <property type="match status" value="3"/>
</dbReference>
<evidence type="ECO:0000256" key="12">
    <source>
        <dbReference type="ARBA" id="ARBA00031089"/>
    </source>
</evidence>
<dbReference type="Proteomes" id="UP000008672">
    <property type="component" value="Unassembled WGS sequence"/>
</dbReference>
<reference evidence="18" key="2">
    <citation type="submission" date="2025-08" db="UniProtKB">
        <authorList>
            <consortium name="Ensembl"/>
        </authorList>
    </citation>
    <scope>IDENTIFICATION</scope>
</reference>
<feature type="repeat" description="TNFR-Cys" evidence="15">
    <location>
        <begin position="24"/>
        <end position="59"/>
    </location>
</feature>
<evidence type="ECO:0000256" key="1">
    <source>
        <dbReference type="ARBA" id="ARBA00004479"/>
    </source>
</evidence>
<comment type="caution">
    <text evidence="15">Lacks conserved residue(s) required for the propagation of feature annotation.</text>
</comment>